<proteinExistence type="predicted"/>
<name>A0A6J5KV24_9CAUD</name>
<sequence length="67" mass="7387">MTYFIGTAEDYSMGQEVTLEEPRESLDEAKADAQLAASANGMLFGNVYEIDTEAKISKVVRHASWSI</sequence>
<protein>
    <submittedName>
        <fullName evidence="1">Uncharacterized protein</fullName>
    </submittedName>
</protein>
<reference evidence="1" key="1">
    <citation type="submission" date="2020-04" db="EMBL/GenBank/DDBJ databases">
        <authorList>
            <person name="Chiriac C."/>
            <person name="Salcher M."/>
            <person name="Ghai R."/>
            <person name="Kavagutti S V."/>
        </authorList>
    </citation>
    <scope>NUCLEOTIDE SEQUENCE</scope>
</reference>
<accession>A0A6J5KV24</accession>
<evidence type="ECO:0000313" key="1">
    <source>
        <dbReference type="EMBL" id="CAB4124060.1"/>
    </source>
</evidence>
<organism evidence="1">
    <name type="scientific">uncultured Caudovirales phage</name>
    <dbReference type="NCBI Taxonomy" id="2100421"/>
    <lineage>
        <taxon>Viruses</taxon>
        <taxon>Duplodnaviria</taxon>
        <taxon>Heunggongvirae</taxon>
        <taxon>Uroviricota</taxon>
        <taxon>Caudoviricetes</taxon>
        <taxon>Peduoviridae</taxon>
        <taxon>Maltschvirus</taxon>
        <taxon>Maltschvirus maltsch</taxon>
    </lineage>
</organism>
<dbReference type="EMBL" id="LR796175">
    <property type="protein sequence ID" value="CAB4124060.1"/>
    <property type="molecule type" value="Genomic_DNA"/>
</dbReference>
<gene>
    <name evidence="1" type="ORF">UFOVP45_131</name>
</gene>